<feature type="region of interest" description="Disordered" evidence="10">
    <location>
        <begin position="231"/>
        <end position="253"/>
    </location>
</feature>
<dbReference type="GO" id="GO:0004719">
    <property type="term" value="F:protein-L-isoaspartate (D-aspartate) O-methyltransferase activity"/>
    <property type="evidence" value="ECO:0007669"/>
    <property type="project" value="UniProtKB-EC"/>
</dbReference>
<proteinExistence type="inferred from homology"/>
<evidence type="ECO:0000256" key="9">
    <source>
        <dbReference type="ARBA" id="ARBA00029295"/>
    </source>
</evidence>
<keyword evidence="12" id="KW-1185">Reference proteome</keyword>
<keyword evidence="6 11" id="KW-0808">Transferase</keyword>
<dbReference type="InterPro" id="IPR029063">
    <property type="entry name" value="SAM-dependent_MTases_sf"/>
</dbReference>
<evidence type="ECO:0000256" key="3">
    <source>
        <dbReference type="ARBA" id="ARBA00011890"/>
    </source>
</evidence>
<evidence type="ECO:0000256" key="2">
    <source>
        <dbReference type="ARBA" id="ARBA00005369"/>
    </source>
</evidence>
<comment type="caution">
    <text evidence="11">The sequence shown here is derived from an EMBL/GenBank/DDBJ whole genome shotgun (WGS) entry which is preliminary data.</text>
</comment>
<evidence type="ECO:0000256" key="6">
    <source>
        <dbReference type="ARBA" id="ARBA00022679"/>
    </source>
</evidence>
<evidence type="ECO:0000313" key="11">
    <source>
        <dbReference type="EMBL" id="GGM69958.1"/>
    </source>
</evidence>
<dbReference type="CDD" id="cd02440">
    <property type="entry name" value="AdoMet_MTases"/>
    <property type="match status" value="1"/>
</dbReference>
<dbReference type="PANTHER" id="PTHR11579">
    <property type="entry name" value="PROTEIN-L-ISOASPARTATE O-METHYLTRANSFERASE"/>
    <property type="match status" value="1"/>
</dbReference>
<comment type="similarity">
    <text evidence="2">Belongs to the methyltransferase superfamily. L-isoaspartyl/D-aspartyl protein methyltransferase family.</text>
</comment>
<dbReference type="SUPFAM" id="SSF53335">
    <property type="entry name" value="S-adenosyl-L-methionine-dependent methyltransferases"/>
    <property type="match status" value="1"/>
</dbReference>
<dbReference type="Proteomes" id="UP000614609">
    <property type="component" value="Unassembled WGS sequence"/>
</dbReference>
<organism evidence="11 12">
    <name type="scientific">Halarchaeum rubridurum</name>
    <dbReference type="NCBI Taxonomy" id="489911"/>
    <lineage>
        <taxon>Archaea</taxon>
        <taxon>Methanobacteriati</taxon>
        <taxon>Methanobacteriota</taxon>
        <taxon>Stenosarchaea group</taxon>
        <taxon>Halobacteria</taxon>
        <taxon>Halobacteriales</taxon>
        <taxon>Halobacteriaceae</taxon>
    </lineage>
</organism>
<dbReference type="PANTHER" id="PTHR11579:SF0">
    <property type="entry name" value="PROTEIN-L-ISOASPARTATE(D-ASPARTATE) O-METHYLTRANSFERASE"/>
    <property type="match status" value="1"/>
</dbReference>
<protein>
    <recommendedName>
        <fullName evidence="3">protein-L-isoaspartate(D-aspartate) O-methyltransferase</fullName>
        <ecNumber evidence="3">2.1.1.77</ecNumber>
    </recommendedName>
</protein>
<dbReference type="EC" id="2.1.1.77" evidence="3"/>
<reference evidence="11" key="2">
    <citation type="submission" date="2020-09" db="EMBL/GenBank/DDBJ databases">
        <authorList>
            <person name="Sun Q."/>
            <person name="Ohkuma M."/>
        </authorList>
    </citation>
    <scope>NUCLEOTIDE SEQUENCE</scope>
    <source>
        <strain evidence="11">JCM 16108</strain>
    </source>
</reference>
<keyword evidence="5 11" id="KW-0489">Methyltransferase</keyword>
<reference evidence="11" key="1">
    <citation type="journal article" date="2014" name="Int. J. Syst. Evol. Microbiol.">
        <title>Complete genome sequence of Corynebacterium casei LMG S-19264T (=DSM 44701T), isolated from a smear-ripened cheese.</title>
        <authorList>
            <consortium name="US DOE Joint Genome Institute (JGI-PGF)"/>
            <person name="Walter F."/>
            <person name="Albersmeier A."/>
            <person name="Kalinowski J."/>
            <person name="Ruckert C."/>
        </authorList>
    </citation>
    <scope>NUCLEOTIDE SEQUENCE</scope>
    <source>
        <strain evidence="11">JCM 16108</strain>
    </source>
</reference>
<evidence type="ECO:0000256" key="1">
    <source>
        <dbReference type="ARBA" id="ARBA00004496"/>
    </source>
</evidence>
<name>A0A830G126_9EURY</name>
<evidence type="ECO:0000256" key="5">
    <source>
        <dbReference type="ARBA" id="ARBA00022603"/>
    </source>
</evidence>
<sequence>MAADTRARVGPFKSLGTDRGGMEYAVARDGMVDSLEHELRGVVDPDPVGTAMRAVPRHEFVDADHRAYNDRSFEAYGTRVLAPSTAGALVQALAPDPGDDVLIVGAGVGYTAAVLAEIVGAEHVHAIDIARRVVWAARDNLRRAGYPGVLVDRRDGARGLPAYAPFDRILVEAAALDVPAALREQLASDGRLVMPLGAGEQRLATLDAGDEVREGEPVAFAPLLVEGEQGGVPARNRTAREDREHARKHAERRRGWELDWIDWD</sequence>
<evidence type="ECO:0000256" key="8">
    <source>
        <dbReference type="ARBA" id="ARBA00025330"/>
    </source>
</evidence>
<evidence type="ECO:0000313" key="12">
    <source>
        <dbReference type="Proteomes" id="UP000614609"/>
    </source>
</evidence>
<dbReference type="InterPro" id="IPR000682">
    <property type="entry name" value="PCMT"/>
</dbReference>
<keyword evidence="7" id="KW-0949">S-adenosyl-L-methionine</keyword>
<evidence type="ECO:0000256" key="10">
    <source>
        <dbReference type="SAM" id="MobiDB-lite"/>
    </source>
</evidence>
<dbReference type="EMBL" id="BMOO01000004">
    <property type="protein sequence ID" value="GGM69958.1"/>
    <property type="molecule type" value="Genomic_DNA"/>
</dbReference>
<dbReference type="Gene3D" id="3.40.50.150">
    <property type="entry name" value="Vaccinia Virus protein VP39"/>
    <property type="match status" value="1"/>
</dbReference>
<comment type="catalytic activity">
    <reaction evidence="9">
        <text>[protein]-L-isoaspartate + S-adenosyl-L-methionine = [protein]-L-isoaspartate alpha-methyl ester + S-adenosyl-L-homocysteine</text>
        <dbReference type="Rhea" id="RHEA:12705"/>
        <dbReference type="Rhea" id="RHEA-COMP:12143"/>
        <dbReference type="Rhea" id="RHEA-COMP:12144"/>
        <dbReference type="ChEBI" id="CHEBI:57856"/>
        <dbReference type="ChEBI" id="CHEBI:59789"/>
        <dbReference type="ChEBI" id="CHEBI:90596"/>
        <dbReference type="ChEBI" id="CHEBI:90598"/>
        <dbReference type="EC" id="2.1.1.77"/>
    </reaction>
</comment>
<dbReference type="GO" id="GO:0032259">
    <property type="term" value="P:methylation"/>
    <property type="evidence" value="ECO:0007669"/>
    <property type="project" value="UniProtKB-KW"/>
</dbReference>
<dbReference type="GO" id="GO:0005737">
    <property type="term" value="C:cytoplasm"/>
    <property type="evidence" value="ECO:0007669"/>
    <property type="project" value="UniProtKB-SubCell"/>
</dbReference>
<evidence type="ECO:0000256" key="4">
    <source>
        <dbReference type="ARBA" id="ARBA00022490"/>
    </source>
</evidence>
<gene>
    <name evidence="11" type="ORF">GCM10009017_20110</name>
</gene>
<keyword evidence="4" id="KW-0963">Cytoplasm</keyword>
<dbReference type="AlphaFoldDB" id="A0A830G126"/>
<dbReference type="Pfam" id="PF01135">
    <property type="entry name" value="PCMT"/>
    <property type="match status" value="1"/>
</dbReference>
<accession>A0A830G126</accession>
<evidence type="ECO:0000256" key="7">
    <source>
        <dbReference type="ARBA" id="ARBA00022691"/>
    </source>
</evidence>
<comment type="function">
    <text evidence="8">Catalyzes the methyl esterification of L-isoaspartyl residues in peptides and proteins that result from spontaneous decomposition of normal L-aspartyl and L-asparaginyl residues. It plays a role in the repair and/or degradation of damaged proteins.</text>
</comment>
<comment type="subcellular location">
    <subcellularLocation>
        <location evidence="1">Cytoplasm</location>
    </subcellularLocation>
</comment>